<dbReference type="Proteomes" id="UP001595528">
    <property type="component" value="Unassembled WGS sequence"/>
</dbReference>
<evidence type="ECO:0000259" key="2">
    <source>
        <dbReference type="Pfam" id="PF00857"/>
    </source>
</evidence>
<gene>
    <name evidence="3" type="ORF">ACFOGJ_01915</name>
</gene>
<comment type="caution">
    <text evidence="3">The sequence shown here is derived from an EMBL/GenBank/DDBJ whole genome shotgun (WGS) entry which is preliminary data.</text>
</comment>
<protein>
    <submittedName>
        <fullName evidence="3">Cysteine hydrolase family protein</fullName>
    </submittedName>
</protein>
<dbReference type="PANTHER" id="PTHR43540:SF1">
    <property type="entry name" value="ISOCHORISMATASE HYDROLASE"/>
    <property type="match status" value="1"/>
</dbReference>
<dbReference type="CDD" id="cd00431">
    <property type="entry name" value="cysteine_hydrolases"/>
    <property type="match status" value="1"/>
</dbReference>
<keyword evidence="1 3" id="KW-0378">Hydrolase</keyword>
<reference evidence="4" key="1">
    <citation type="journal article" date="2019" name="Int. J. Syst. Evol. Microbiol.">
        <title>The Global Catalogue of Microorganisms (GCM) 10K type strain sequencing project: providing services to taxonomists for standard genome sequencing and annotation.</title>
        <authorList>
            <consortium name="The Broad Institute Genomics Platform"/>
            <consortium name="The Broad Institute Genome Sequencing Center for Infectious Disease"/>
            <person name="Wu L."/>
            <person name="Ma J."/>
        </authorList>
    </citation>
    <scope>NUCLEOTIDE SEQUENCE [LARGE SCALE GENOMIC DNA]</scope>
    <source>
        <strain evidence="4">KCTC 42964</strain>
    </source>
</reference>
<proteinExistence type="predicted"/>
<dbReference type="InterPro" id="IPR000868">
    <property type="entry name" value="Isochorismatase-like_dom"/>
</dbReference>
<dbReference type="InterPro" id="IPR036380">
    <property type="entry name" value="Isochorismatase-like_sf"/>
</dbReference>
<evidence type="ECO:0000313" key="4">
    <source>
        <dbReference type="Proteomes" id="UP001595528"/>
    </source>
</evidence>
<organism evidence="3 4">
    <name type="scientific">Marinibaculum pumilum</name>
    <dbReference type="NCBI Taxonomy" id="1766165"/>
    <lineage>
        <taxon>Bacteria</taxon>
        <taxon>Pseudomonadati</taxon>
        <taxon>Pseudomonadota</taxon>
        <taxon>Alphaproteobacteria</taxon>
        <taxon>Rhodospirillales</taxon>
        <taxon>Rhodospirillaceae</taxon>
        <taxon>Marinibaculum</taxon>
    </lineage>
</organism>
<dbReference type="EMBL" id="JBHRTR010000005">
    <property type="protein sequence ID" value="MFC3225968.1"/>
    <property type="molecule type" value="Genomic_DNA"/>
</dbReference>
<sequence>MEIDAPGGAYREQPLDPATTALLSVDVQNMECGAPVRDRMRADKPDFVARIETLVIPNHQRLLEAGREAGVEIVFTVIESLTQDGRDRSLDHKISRLHAAKGSWEGRVIDEVAPLPNEMVIPKTASGVFNATNIDYVLHNLGIRHLVIFGLVTDQCVESAIRDAADRGYLVTQVEDACAAYSEADHQRSVAAMSGHYCRTRSTEQVVAELLARPARRSA</sequence>
<dbReference type="PANTHER" id="PTHR43540">
    <property type="entry name" value="PEROXYUREIDOACRYLATE/UREIDOACRYLATE AMIDOHYDROLASE-RELATED"/>
    <property type="match status" value="1"/>
</dbReference>
<dbReference type="GO" id="GO:0016787">
    <property type="term" value="F:hydrolase activity"/>
    <property type="evidence" value="ECO:0007669"/>
    <property type="project" value="UniProtKB-KW"/>
</dbReference>
<feature type="domain" description="Isochorismatase-like" evidence="2">
    <location>
        <begin position="20"/>
        <end position="204"/>
    </location>
</feature>
<dbReference type="Gene3D" id="3.40.50.850">
    <property type="entry name" value="Isochorismatase-like"/>
    <property type="match status" value="1"/>
</dbReference>
<dbReference type="Pfam" id="PF00857">
    <property type="entry name" value="Isochorismatase"/>
    <property type="match status" value="1"/>
</dbReference>
<evidence type="ECO:0000313" key="3">
    <source>
        <dbReference type="EMBL" id="MFC3225968.1"/>
    </source>
</evidence>
<evidence type="ECO:0000256" key="1">
    <source>
        <dbReference type="ARBA" id="ARBA00022801"/>
    </source>
</evidence>
<dbReference type="RefSeq" id="WP_379897712.1">
    <property type="nucleotide sequence ID" value="NZ_JBHRTR010000005.1"/>
</dbReference>
<dbReference type="SUPFAM" id="SSF52499">
    <property type="entry name" value="Isochorismatase-like hydrolases"/>
    <property type="match status" value="1"/>
</dbReference>
<accession>A0ABV7KUC9</accession>
<keyword evidence="4" id="KW-1185">Reference proteome</keyword>
<dbReference type="InterPro" id="IPR050272">
    <property type="entry name" value="Isochorismatase-like_hydrls"/>
</dbReference>
<name>A0ABV7KUC9_9PROT</name>